<proteinExistence type="predicted"/>
<dbReference type="InterPro" id="IPR011990">
    <property type="entry name" value="TPR-like_helical_dom_sf"/>
</dbReference>
<comment type="caution">
    <text evidence="6">The sequence shown here is derived from an EMBL/GenBank/DDBJ whole genome shotgun (WGS) entry which is preliminary data.</text>
</comment>
<keyword evidence="2" id="KW-0732">Signal</keyword>
<evidence type="ECO:0000256" key="2">
    <source>
        <dbReference type="ARBA" id="ARBA00022729"/>
    </source>
</evidence>
<dbReference type="AlphaFoldDB" id="A0A0F9EJZ4"/>
<dbReference type="EMBL" id="LAZR01034467">
    <property type="protein sequence ID" value="KKL45235.1"/>
    <property type="molecule type" value="Genomic_DNA"/>
</dbReference>
<organism evidence="6">
    <name type="scientific">marine sediment metagenome</name>
    <dbReference type="NCBI Taxonomy" id="412755"/>
    <lineage>
        <taxon>unclassified sequences</taxon>
        <taxon>metagenomes</taxon>
        <taxon>ecological metagenomes</taxon>
    </lineage>
</organism>
<feature type="domain" description="RagB/SusD" evidence="5">
    <location>
        <begin position="6"/>
        <end position="131"/>
    </location>
</feature>
<evidence type="ECO:0000259" key="5">
    <source>
        <dbReference type="Pfam" id="PF07980"/>
    </source>
</evidence>
<comment type="subcellular location">
    <subcellularLocation>
        <location evidence="1">Cell outer membrane</location>
    </subcellularLocation>
</comment>
<dbReference type="GO" id="GO:0009279">
    <property type="term" value="C:cell outer membrane"/>
    <property type="evidence" value="ECO:0007669"/>
    <property type="project" value="UniProtKB-SubCell"/>
</dbReference>
<evidence type="ECO:0000313" key="6">
    <source>
        <dbReference type="EMBL" id="KKL45235.1"/>
    </source>
</evidence>
<dbReference type="InterPro" id="IPR012944">
    <property type="entry name" value="SusD_RagB_dom"/>
</dbReference>
<protein>
    <recommendedName>
        <fullName evidence="5">RagB/SusD domain-containing protein</fullName>
    </recommendedName>
</protein>
<name>A0A0F9EJZ4_9ZZZZ</name>
<evidence type="ECO:0000256" key="1">
    <source>
        <dbReference type="ARBA" id="ARBA00004442"/>
    </source>
</evidence>
<gene>
    <name evidence="6" type="ORF">LCGC14_2357730</name>
</gene>
<dbReference type="SUPFAM" id="SSF48452">
    <property type="entry name" value="TPR-like"/>
    <property type="match status" value="1"/>
</dbReference>
<dbReference type="Gene3D" id="1.25.40.390">
    <property type="match status" value="1"/>
</dbReference>
<accession>A0A0F9EJZ4</accession>
<feature type="non-terminal residue" evidence="6">
    <location>
        <position position="1"/>
    </location>
</feature>
<dbReference type="Pfam" id="PF07980">
    <property type="entry name" value="SusD_RagB"/>
    <property type="match status" value="1"/>
</dbReference>
<sequence length="132" mass="14825">PESIVYPFCRKYVDPNFIGDKTSTKPFLMRYSEAALIYAEAAGPTPEAYAQVNYIRNRAGIGELNPGLGLDAFRSAILEERKYELAFEGNRLYDLRRFNRLVAEVPEASGITPEQAAFYPIPQTEIDLNTGL</sequence>
<reference evidence="6" key="1">
    <citation type="journal article" date="2015" name="Nature">
        <title>Complex archaea that bridge the gap between prokaryotes and eukaryotes.</title>
        <authorList>
            <person name="Spang A."/>
            <person name="Saw J.H."/>
            <person name="Jorgensen S.L."/>
            <person name="Zaremba-Niedzwiedzka K."/>
            <person name="Martijn J."/>
            <person name="Lind A.E."/>
            <person name="van Eijk R."/>
            <person name="Schleper C."/>
            <person name="Guy L."/>
            <person name="Ettema T.J."/>
        </authorList>
    </citation>
    <scope>NUCLEOTIDE SEQUENCE</scope>
</reference>
<keyword evidence="3" id="KW-0472">Membrane</keyword>
<evidence type="ECO:0000256" key="3">
    <source>
        <dbReference type="ARBA" id="ARBA00023136"/>
    </source>
</evidence>
<evidence type="ECO:0000256" key="4">
    <source>
        <dbReference type="ARBA" id="ARBA00023237"/>
    </source>
</evidence>
<keyword evidence="4" id="KW-0998">Cell outer membrane</keyword>